<organism evidence="1">
    <name type="scientific">Siphoviridae sp. ctzO58</name>
    <dbReference type="NCBI Taxonomy" id="2825748"/>
    <lineage>
        <taxon>Viruses</taxon>
        <taxon>Duplodnaviria</taxon>
        <taxon>Heunggongvirae</taxon>
        <taxon>Uroviricota</taxon>
        <taxon>Caudoviricetes</taxon>
    </lineage>
</organism>
<name>A0A8S5UWS4_9CAUD</name>
<evidence type="ECO:0000313" key="1">
    <source>
        <dbReference type="EMBL" id="DAF98899.1"/>
    </source>
</evidence>
<dbReference type="EMBL" id="BK016157">
    <property type="protein sequence ID" value="DAF98899.1"/>
    <property type="molecule type" value="Genomic_DNA"/>
</dbReference>
<accession>A0A8S5UWS4</accession>
<protein>
    <submittedName>
        <fullName evidence="1">Uncharacterized protein</fullName>
    </submittedName>
</protein>
<reference evidence="1" key="1">
    <citation type="journal article" date="2021" name="Proc. Natl. Acad. Sci. U.S.A.">
        <title>A Catalog of Tens of Thousands of Viruses from Human Metagenomes Reveals Hidden Associations with Chronic Diseases.</title>
        <authorList>
            <person name="Tisza M.J."/>
            <person name="Buck C.B."/>
        </authorList>
    </citation>
    <scope>NUCLEOTIDE SEQUENCE</scope>
    <source>
        <strain evidence="1">CtzO58</strain>
    </source>
</reference>
<proteinExistence type="predicted"/>
<sequence length="38" mass="4389">MIFDKKGYLLAFKSLPTEHRGIVHASRRYAWSVISGPR</sequence>